<organism evidence="1 2">
    <name type="scientific">Ligilactobacillus salivarius</name>
    <dbReference type="NCBI Taxonomy" id="1624"/>
    <lineage>
        <taxon>Bacteria</taxon>
        <taxon>Bacillati</taxon>
        <taxon>Bacillota</taxon>
        <taxon>Bacilli</taxon>
        <taxon>Lactobacillales</taxon>
        <taxon>Lactobacillaceae</taxon>
        <taxon>Ligilactobacillus</taxon>
    </lineage>
</organism>
<gene>
    <name evidence="1" type="ORF">DB362_04430</name>
</gene>
<evidence type="ECO:0000313" key="2">
    <source>
        <dbReference type="Proteomes" id="UP000245607"/>
    </source>
</evidence>
<name>A0A2U2M8M8_9LACO</name>
<reference evidence="1 2" key="1">
    <citation type="submission" date="2018-05" db="EMBL/GenBank/DDBJ databases">
        <title>Lactobacillus salivarius genome sequencing and assembly.</title>
        <authorList>
            <person name="Audisio C."/>
            <person name="Albarracin L."/>
            <person name="Torres M.J."/>
            <person name="Hebert E.M."/>
            <person name="Saavedra L."/>
        </authorList>
    </citation>
    <scope>NUCLEOTIDE SEQUENCE [LARGE SCALE GENOMIC DNA]</scope>
    <source>
        <strain evidence="1 2">A3iob</strain>
    </source>
</reference>
<dbReference type="AlphaFoldDB" id="A0A2U2M8M8"/>
<comment type="caution">
    <text evidence="1">The sequence shown here is derived from an EMBL/GenBank/DDBJ whole genome shotgun (WGS) entry which is preliminary data.</text>
</comment>
<dbReference type="RefSeq" id="WP_109241863.1">
    <property type="nucleotide sequence ID" value="NZ_QFAS01000005.1"/>
</dbReference>
<accession>A0A2U2M8M8</accession>
<dbReference type="EMBL" id="QFAS01000005">
    <property type="protein sequence ID" value="PWG53170.1"/>
    <property type="molecule type" value="Genomic_DNA"/>
</dbReference>
<dbReference type="Proteomes" id="UP000245607">
    <property type="component" value="Unassembled WGS sequence"/>
</dbReference>
<sequence>MIKEKMLKELEEKFGCTDVDVYDDMVSISYGFNNFEVQFGSEINVNTMSLLAEDLEEVGQIISVIGRYVAKGEDDWKPTRELTVDDFESVDE</sequence>
<proteinExistence type="predicted"/>
<evidence type="ECO:0000313" key="1">
    <source>
        <dbReference type="EMBL" id="PWG53170.1"/>
    </source>
</evidence>
<protein>
    <submittedName>
        <fullName evidence="1">Uncharacterized protein</fullName>
    </submittedName>
</protein>